<dbReference type="Proteomes" id="UP000233556">
    <property type="component" value="Unassembled WGS sequence"/>
</dbReference>
<dbReference type="PANTHER" id="PTHR33332">
    <property type="entry name" value="REVERSE TRANSCRIPTASE DOMAIN-CONTAINING PROTEIN"/>
    <property type="match status" value="1"/>
</dbReference>
<evidence type="ECO:0000313" key="3">
    <source>
        <dbReference type="Proteomes" id="UP000233556"/>
    </source>
</evidence>
<evidence type="ECO:0000313" key="2">
    <source>
        <dbReference type="EMBL" id="PKU42017.1"/>
    </source>
</evidence>
<proteinExistence type="predicted"/>
<dbReference type="EMBL" id="KZ506042">
    <property type="protein sequence ID" value="PKU42017.1"/>
    <property type="molecule type" value="Genomic_DNA"/>
</dbReference>
<name>A0A2I0U7G8_LIMLA</name>
<feature type="region of interest" description="Disordered" evidence="1">
    <location>
        <begin position="116"/>
        <end position="139"/>
    </location>
</feature>
<sequence length="139" mass="15402">MNLNKVKCSVLYLDWGNAQYQYRLGDKGVESSPAKKDLVDEKLDMRQQCAHASQKANCVLVCIKRSVASRSREVILPLCFALMRPTWSAVSSSGALSTEKTWTCWSGFEGGPQKLSAGWNTSPTKNERFGVVQPGEENL</sequence>
<gene>
    <name evidence="2" type="ORF">llap_7675</name>
</gene>
<protein>
    <submittedName>
        <fullName evidence="2">Uncharacterized protein</fullName>
    </submittedName>
</protein>
<evidence type="ECO:0000256" key="1">
    <source>
        <dbReference type="SAM" id="MobiDB-lite"/>
    </source>
</evidence>
<reference evidence="3" key="1">
    <citation type="submission" date="2017-11" db="EMBL/GenBank/DDBJ databases">
        <authorList>
            <person name="Lima N.C."/>
            <person name="Parody-Merino A.M."/>
            <person name="Battley P.F."/>
            <person name="Fidler A.E."/>
            <person name="Prosdocimi F."/>
        </authorList>
    </citation>
    <scope>NUCLEOTIDE SEQUENCE [LARGE SCALE GENOMIC DNA]</scope>
</reference>
<organism evidence="2 3">
    <name type="scientific">Limosa lapponica baueri</name>
    <dbReference type="NCBI Taxonomy" id="1758121"/>
    <lineage>
        <taxon>Eukaryota</taxon>
        <taxon>Metazoa</taxon>
        <taxon>Chordata</taxon>
        <taxon>Craniata</taxon>
        <taxon>Vertebrata</taxon>
        <taxon>Euteleostomi</taxon>
        <taxon>Archelosauria</taxon>
        <taxon>Archosauria</taxon>
        <taxon>Dinosauria</taxon>
        <taxon>Saurischia</taxon>
        <taxon>Theropoda</taxon>
        <taxon>Coelurosauria</taxon>
        <taxon>Aves</taxon>
        <taxon>Neognathae</taxon>
        <taxon>Neoaves</taxon>
        <taxon>Charadriiformes</taxon>
        <taxon>Scolopacidae</taxon>
        <taxon>Limosa</taxon>
    </lineage>
</organism>
<reference evidence="3" key="2">
    <citation type="submission" date="2017-12" db="EMBL/GenBank/DDBJ databases">
        <title>Genome sequence of the Bar-tailed Godwit (Limosa lapponica baueri).</title>
        <authorList>
            <person name="Lima N.C.B."/>
            <person name="Parody-Merino A.M."/>
            <person name="Battley P.F."/>
            <person name="Fidler A.E."/>
            <person name="Prosdocimi F."/>
        </authorList>
    </citation>
    <scope>NUCLEOTIDE SEQUENCE [LARGE SCALE GENOMIC DNA]</scope>
</reference>
<accession>A0A2I0U7G8</accession>
<dbReference type="AlphaFoldDB" id="A0A2I0U7G8"/>
<keyword evidence="3" id="KW-1185">Reference proteome</keyword>